<feature type="transmembrane region" description="Helical" evidence="1">
    <location>
        <begin position="12"/>
        <end position="33"/>
    </location>
</feature>
<dbReference type="GO" id="GO:0016020">
    <property type="term" value="C:membrane"/>
    <property type="evidence" value="ECO:0007669"/>
    <property type="project" value="InterPro"/>
</dbReference>
<keyword evidence="2" id="KW-1185">Reference proteome</keyword>
<name>A0A915BAW9_PARUN</name>
<sequence>MFFCNQSPHVPGFVVLLLIGFTVCSIAIVTPAWQVTVVPELNMTVQHGLWMSCQKRMHGIFVCLYSFAEQDDYNKTATRELSVFSPIFAGYQHFVLSLFIFAQVLVFHCIGLYALSRYIKLHPHVSFFYDIATVTASILCAAGCIIFAIFSKLEKYSAFDGETTTRQFRLQLRMSRSFSFYVMIGGTLIYVAAFVSCILHRLQNGRKIIVGSSRGRSTDDDDDATFSKGVVRKLTPHPRQNSIIA</sequence>
<organism evidence="2 4">
    <name type="scientific">Parascaris univalens</name>
    <name type="common">Nematode worm</name>
    <dbReference type="NCBI Taxonomy" id="6257"/>
    <lineage>
        <taxon>Eukaryota</taxon>
        <taxon>Metazoa</taxon>
        <taxon>Ecdysozoa</taxon>
        <taxon>Nematoda</taxon>
        <taxon>Chromadorea</taxon>
        <taxon>Rhabditida</taxon>
        <taxon>Spirurina</taxon>
        <taxon>Ascaridomorpha</taxon>
        <taxon>Ascaridoidea</taxon>
        <taxon>Ascarididae</taxon>
        <taxon>Parascaris</taxon>
    </lineage>
</organism>
<reference evidence="3 4" key="1">
    <citation type="submission" date="2022-11" db="UniProtKB">
        <authorList>
            <consortium name="WormBaseParasite"/>
        </authorList>
    </citation>
    <scope>IDENTIFICATION</scope>
</reference>
<keyword evidence="1" id="KW-0812">Transmembrane</keyword>
<dbReference type="InterPro" id="IPR010761">
    <property type="entry name" value="Clc_prot-like"/>
</dbReference>
<dbReference type="Gene3D" id="1.20.140.150">
    <property type="match status" value="1"/>
</dbReference>
<feature type="transmembrane region" description="Helical" evidence="1">
    <location>
        <begin position="94"/>
        <end position="115"/>
    </location>
</feature>
<dbReference type="WBParaSite" id="PgR031_g095_t01">
    <property type="protein sequence ID" value="PgR031_g095_t01"/>
    <property type="gene ID" value="PgR031_g095"/>
</dbReference>
<accession>A0A915BAW9</accession>
<evidence type="ECO:0000313" key="4">
    <source>
        <dbReference type="WBParaSite" id="PgR031_g095_t03"/>
    </source>
</evidence>
<protein>
    <submittedName>
        <fullName evidence="3 4">Clc-like protein 2</fullName>
    </submittedName>
</protein>
<evidence type="ECO:0000256" key="1">
    <source>
        <dbReference type="SAM" id="Phobius"/>
    </source>
</evidence>
<evidence type="ECO:0000313" key="3">
    <source>
        <dbReference type="WBParaSite" id="PgR031_g095_t01"/>
    </source>
</evidence>
<dbReference type="WBParaSite" id="PgR031_g095_t03">
    <property type="protein sequence ID" value="PgR031_g095_t03"/>
    <property type="gene ID" value="PgR031_g095"/>
</dbReference>
<dbReference type="AlphaFoldDB" id="A0A915BAW9"/>
<dbReference type="Pfam" id="PF07062">
    <property type="entry name" value="Clc-like"/>
    <property type="match status" value="1"/>
</dbReference>
<feature type="transmembrane region" description="Helical" evidence="1">
    <location>
        <begin position="178"/>
        <end position="199"/>
    </location>
</feature>
<evidence type="ECO:0000313" key="2">
    <source>
        <dbReference type="Proteomes" id="UP000887569"/>
    </source>
</evidence>
<keyword evidence="1" id="KW-0472">Membrane</keyword>
<dbReference type="Proteomes" id="UP000887569">
    <property type="component" value="Unplaced"/>
</dbReference>
<proteinExistence type="predicted"/>
<keyword evidence="1" id="KW-1133">Transmembrane helix</keyword>
<feature type="transmembrane region" description="Helical" evidence="1">
    <location>
        <begin position="127"/>
        <end position="150"/>
    </location>
</feature>